<evidence type="ECO:0000313" key="3">
    <source>
        <dbReference type="Proteomes" id="UP000000768"/>
    </source>
</evidence>
<dbReference type="InParanoid" id="A0A194YQK0"/>
<dbReference type="AlphaFoldDB" id="A0A194YQK0"/>
<gene>
    <name evidence="2" type="ORF">SORBI_3004G193400</name>
</gene>
<dbReference type="Proteomes" id="UP000000768">
    <property type="component" value="Chromosome 4"/>
</dbReference>
<sequence>MASLTMMASFAAVAVAAPSRRGSFAVVRAANKADHRCHQQEEPASARLAAAAAAEEPAEGRRAVMLAAAAAAVAAIGGAGAAMADPKKGSPEAKKKYAPICVTMPTAKICHN</sequence>
<evidence type="ECO:0000256" key="1">
    <source>
        <dbReference type="SAM" id="SignalP"/>
    </source>
</evidence>
<dbReference type="eggNOG" id="ENOG502S9YJ">
    <property type="taxonomic scope" value="Eukaryota"/>
</dbReference>
<dbReference type="EMBL" id="CM000763">
    <property type="protein sequence ID" value="KXG30508.1"/>
    <property type="molecule type" value="Genomic_DNA"/>
</dbReference>
<proteinExistence type="predicted"/>
<organism evidence="2 3">
    <name type="scientific">Sorghum bicolor</name>
    <name type="common">Sorghum</name>
    <name type="synonym">Sorghum vulgare</name>
    <dbReference type="NCBI Taxonomy" id="4558"/>
    <lineage>
        <taxon>Eukaryota</taxon>
        <taxon>Viridiplantae</taxon>
        <taxon>Streptophyta</taxon>
        <taxon>Embryophyta</taxon>
        <taxon>Tracheophyta</taxon>
        <taxon>Spermatophyta</taxon>
        <taxon>Magnoliopsida</taxon>
        <taxon>Liliopsida</taxon>
        <taxon>Poales</taxon>
        <taxon>Poaceae</taxon>
        <taxon>PACMAD clade</taxon>
        <taxon>Panicoideae</taxon>
        <taxon>Andropogonodae</taxon>
        <taxon>Andropogoneae</taxon>
        <taxon>Sorghinae</taxon>
        <taxon>Sorghum</taxon>
    </lineage>
</organism>
<dbReference type="OMA" id="MAGPKNG"/>
<reference evidence="3" key="2">
    <citation type="journal article" date="2018" name="Plant J.">
        <title>The Sorghum bicolor reference genome: improved assembly, gene annotations, a transcriptome atlas, and signatures of genome organization.</title>
        <authorList>
            <person name="McCormick R.F."/>
            <person name="Truong S.K."/>
            <person name="Sreedasyam A."/>
            <person name="Jenkins J."/>
            <person name="Shu S."/>
            <person name="Sims D."/>
            <person name="Kennedy M."/>
            <person name="Amirebrahimi M."/>
            <person name="Weers B.D."/>
            <person name="McKinley B."/>
            <person name="Mattison A."/>
            <person name="Morishige D.T."/>
            <person name="Grimwood J."/>
            <person name="Schmutz J."/>
            <person name="Mullet J.E."/>
        </authorList>
    </citation>
    <scope>NUCLEOTIDE SEQUENCE [LARGE SCALE GENOMIC DNA]</scope>
    <source>
        <strain evidence="3">cv. BTx623</strain>
    </source>
</reference>
<feature type="signal peptide" evidence="1">
    <location>
        <begin position="1"/>
        <end position="16"/>
    </location>
</feature>
<protein>
    <recommendedName>
        <fullName evidence="4">Photosystem II 5 kDa protein, chloroplastic</fullName>
    </recommendedName>
</protein>
<keyword evidence="1" id="KW-0732">Signal</keyword>
<dbReference type="Gramene" id="KXG30508">
    <property type="protein sequence ID" value="KXG30508"/>
    <property type="gene ID" value="SORBI_3004G193400"/>
</dbReference>
<dbReference type="FunCoup" id="A0A194YQK0">
    <property type="interactions" value="743"/>
</dbReference>
<evidence type="ECO:0008006" key="4">
    <source>
        <dbReference type="Google" id="ProtNLM"/>
    </source>
</evidence>
<feature type="chain" id="PRO_5008269017" description="Photosystem II 5 kDa protein, chloroplastic" evidence="1">
    <location>
        <begin position="17"/>
        <end position="112"/>
    </location>
</feature>
<dbReference type="STRING" id="4558.A0A194YQK0"/>
<accession>A0A194YQK0</accession>
<dbReference type="PANTHER" id="PTHR34940:SF4">
    <property type="entry name" value="OS02G0581100 PROTEIN"/>
    <property type="match status" value="1"/>
</dbReference>
<keyword evidence="3" id="KW-1185">Reference proteome</keyword>
<dbReference type="InterPro" id="IPR040296">
    <property type="entry name" value="PSBT"/>
</dbReference>
<name>A0A194YQK0_SORBI</name>
<reference evidence="2 3" key="1">
    <citation type="journal article" date="2009" name="Nature">
        <title>The Sorghum bicolor genome and the diversification of grasses.</title>
        <authorList>
            <person name="Paterson A.H."/>
            <person name="Bowers J.E."/>
            <person name="Bruggmann R."/>
            <person name="Dubchak I."/>
            <person name="Grimwood J."/>
            <person name="Gundlach H."/>
            <person name="Haberer G."/>
            <person name="Hellsten U."/>
            <person name="Mitros T."/>
            <person name="Poliakov A."/>
            <person name="Schmutz J."/>
            <person name="Spannagl M."/>
            <person name="Tang H."/>
            <person name="Wang X."/>
            <person name="Wicker T."/>
            <person name="Bharti A.K."/>
            <person name="Chapman J."/>
            <person name="Feltus F.A."/>
            <person name="Gowik U."/>
            <person name="Grigoriev I.V."/>
            <person name="Lyons E."/>
            <person name="Maher C.A."/>
            <person name="Martis M."/>
            <person name="Narechania A."/>
            <person name="Otillar R.P."/>
            <person name="Penning B.W."/>
            <person name="Salamov A.A."/>
            <person name="Wang Y."/>
            <person name="Zhang L."/>
            <person name="Carpita N.C."/>
            <person name="Freeling M."/>
            <person name="Gingle A.R."/>
            <person name="Hash C.T."/>
            <person name="Keller B."/>
            <person name="Klein P."/>
            <person name="Kresovich S."/>
            <person name="McCann M.C."/>
            <person name="Ming R."/>
            <person name="Peterson D.G."/>
            <person name="Mehboob-ur-Rahman"/>
            <person name="Ware D."/>
            <person name="Westhoff P."/>
            <person name="Mayer K.F."/>
            <person name="Messing J."/>
            <person name="Rokhsar D.S."/>
        </authorList>
    </citation>
    <scope>NUCLEOTIDE SEQUENCE [LARGE SCALE GENOMIC DNA]</scope>
    <source>
        <strain evidence="3">cv. BTx623</strain>
    </source>
</reference>
<dbReference type="PANTHER" id="PTHR34940">
    <property type="entry name" value="PHOTOSYSTEM II 5 KDA PROTEIN, CHLOROPLASTIC"/>
    <property type="match status" value="1"/>
</dbReference>
<evidence type="ECO:0000313" key="2">
    <source>
        <dbReference type="EMBL" id="KXG30508.1"/>
    </source>
</evidence>